<dbReference type="AlphaFoldDB" id="A0A8S9JW41"/>
<sequence>MSLANPRAPTRFRPSIAPLRARGKAVPRAFNPSRDVDASSSSCAWVHDPASLQPASSSFISSVMAETSIVVATRLHDSCRHHHHSVAVLRITVLVSDRAVTACPEALEWRSYLQASSSLAHGLSISTSSSCSRPRRRLQIDQEKARSLQW</sequence>
<reference evidence="1" key="1">
    <citation type="submission" date="2019-12" db="EMBL/GenBank/DDBJ databases">
        <title>Genome sequencing and annotation of Brassica cretica.</title>
        <authorList>
            <person name="Studholme D.J."/>
            <person name="Sarris P.F."/>
        </authorList>
    </citation>
    <scope>NUCLEOTIDE SEQUENCE</scope>
    <source>
        <strain evidence="1">PFS-102/07</strain>
        <tissue evidence="1">Leaf</tissue>
    </source>
</reference>
<protein>
    <submittedName>
        <fullName evidence="1">Uncharacterized protein</fullName>
    </submittedName>
</protein>
<comment type="caution">
    <text evidence="1">The sequence shown here is derived from an EMBL/GenBank/DDBJ whole genome shotgun (WGS) entry which is preliminary data.</text>
</comment>
<dbReference type="EMBL" id="QGKY02000246">
    <property type="protein sequence ID" value="KAF2585543.1"/>
    <property type="molecule type" value="Genomic_DNA"/>
</dbReference>
<gene>
    <name evidence="1" type="ORF">F2Q70_00036685</name>
</gene>
<accession>A0A8S9JW41</accession>
<proteinExistence type="predicted"/>
<organism evidence="1">
    <name type="scientific">Brassica cretica</name>
    <name type="common">Mustard</name>
    <dbReference type="NCBI Taxonomy" id="69181"/>
    <lineage>
        <taxon>Eukaryota</taxon>
        <taxon>Viridiplantae</taxon>
        <taxon>Streptophyta</taxon>
        <taxon>Embryophyta</taxon>
        <taxon>Tracheophyta</taxon>
        <taxon>Spermatophyta</taxon>
        <taxon>Magnoliopsida</taxon>
        <taxon>eudicotyledons</taxon>
        <taxon>Gunneridae</taxon>
        <taxon>Pentapetalae</taxon>
        <taxon>rosids</taxon>
        <taxon>malvids</taxon>
        <taxon>Brassicales</taxon>
        <taxon>Brassicaceae</taxon>
        <taxon>Brassiceae</taxon>
        <taxon>Brassica</taxon>
    </lineage>
</organism>
<name>A0A8S9JW41_BRACR</name>
<evidence type="ECO:0000313" key="1">
    <source>
        <dbReference type="EMBL" id="KAF2585543.1"/>
    </source>
</evidence>